<evidence type="ECO:0000313" key="3">
    <source>
        <dbReference type="Proteomes" id="UP001337655"/>
    </source>
</evidence>
<dbReference type="AlphaFoldDB" id="A0AAV9NXD5"/>
<feature type="compositionally biased region" description="Polar residues" evidence="1">
    <location>
        <begin position="25"/>
        <end position="37"/>
    </location>
</feature>
<accession>A0AAV9NXD5</accession>
<name>A0AAV9NXD5_9PEZI</name>
<sequence>MSSINVCQPWTGYGEEVNAILETMQPLNDHQAASSSPDAVPTRAEAAPLPKISATLDVPAISQAASVKARADQAQIRGTLPLVPGTPCSPQGHAPGTNDPRPPPERSTTARRTAYRDLSPGFDDVKNRLRSAQEDSDRLLSLLVLPPPAYSLSCSGDGQKIKGSKKCCFTCWQPCTKCSCSAEKRAAQVNDPEQAGVCKVRDGAWKMPLRHAEVGTKEEGLQL</sequence>
<feature type="region of interest" description="Disordered" evidence="1">
    <location>
        <begin position="79"/>
        <end position="124"/>
    </location>
</feature>
<reference evidence="2 3" key="1">
    <citation type="submission" date="2023-08" db="EMBL/GenBank/DDBJ databases">
        <title>Black Yeasts Isolated from many extreme environments.</title>
        <authorList>
            <person name="Coleine C."/>
            <person name="Stajich J.E."/>
            <person name="Selbmann L."/>
        </authorList>
    </citation>
    <scope>NUCLEOTIDE SEQUENCE [LARGE SCALE GENOMIC DNA]</scope>
    <source>
        <strain evidence="2 3">CCFEE 5935</strain>
    </source>
</reference>
<evidence type="ECO:0000256" key="1">
    <source>
        <dbReference type="SAM" id="MobiDB-lite"/>
    </source>
</evidence>
<protein>
    <submittedName>
        <fullName evidence="2">Uncharacterized protein</fullName>
    </submittedName>
</protein>
<comment type="caution">
    <text evidence="2">The sequence shown here is derived from an EMBL/GenBank/DDBJ whole genome shotgun (WGS) entry which is preliminary data.</text>
</comment>
<dbReference type="EMBL" id="JAVRRT010000019">
    <property type="protein sequence ID" value="KAK5164531.1"/>
    <property type="molecule type" value="Genomic_DNA"/>
</dbReference>
<organism evidence="2 3">
    <name type="scientific">Saxophila tyrrhenica</name>
    <dbReference type="NCBI Taxonomy" id="1690608"/>
    <lineage>
        <taxon>Eukaryota</taxon>
        <taxon>Fungi</taxon>
        <taxon>Dikarya</taxon>
        <taxon>Ascomycota</taxon>
        <taxon>Pezizomycotina</taxon>
        <taxon>Dothideomycetes</taxon>
        <taxon>Dothideomycetidae</taxon>
        <taxon>Mycosphaerellales</taxon>
        <taxon>Extremaceae</taxon>
        <taxon>Saxophila</taxon>
    </lineage>
</organism>
<evidence type="ECO:0000313" key="2">
    <source>
        <dbReference type="EMBL" id="KAK5164531.1"/>
    </source>
</evidence>
<dbReference type="GeneID" id="89931067"/>
<dbReference type="RefSeq" id="XP_064654779.1">
    <property type="nucleotide sequence ID" value="XM_064806963.1"/>
</dbReference>
<dbReference type="Proteomes" id="UP001337655">
    <property type="component" value="Unassembled WGS sequence"/>
</dbReference>
<keyword evidence="3" id="KW-1185">Reference proteome</keyword>
<gene>
    <name evidence="2" type="ORF">LTR77_009737</name>
</gene>
<feature type="region of interest" description="Disordered" evidence="1">
    <location>
        <begin position="25"/>
        <end position="46"/>
    </location>
</feature>
<proteinExistence type="predicted"/>